<evidence type="ECO:0000256" key="5">
    <source>
        <dbReference type="ARBA" id="ARBA00022984"/>
    </source>
</evidence>
<dbReference type="PANTHER" id="PTHR21581:SF6">
    <property type="entry name" value="TRAFFICKING PROTEIN PARTICLE COMPLEX SUBUNIT 12"/>
    <property type="match status" value="1"/>
</dbReference>
<dbReference type="InterPro" id="IPR018044">
    <property type="entry name" value="Peptidase_S11"/>
</dbReference>
<feature type="signal peptide" evidence="8">
    <location>
        <begin position="1"/>
        <end position="23"/>
    </location>
</feature>
<dbReference type="Gene3D" id="3.40.710.10">
    <property type="entry name" value="DD-peptidase/beta-lactamase superfamily"/>
    <property type="match status" value="1"/>
</dbReference>
<keyword evidence="6" id="KW-0961">Cell wall biogenesis/degradation</keyword>
<dbReference type="Proteomes" id="UP000746471">
    <property type="component" value="Unassembled WGS sequence"/>
</dbReference>
<feature type="domain" description="Peptidase S11 D-alanyl-D-alanine carboxypeptidase A N-terminal" evidence="9">
    <location>
        <begin position="36"/>
        <end position="250"/>
    </location>
</feature>
<evidence type="ECO:0000256" key="8">
    <source>
        <dbReference type="SAM" id="SignalP"/>
    </source>
</evidence>
<dbReference type="PRINTS" id="PR00725">
    <property type="entry name" value="DADACBPTASE1"/>
</dbReference>
<organism evidence="10 11">
    <name type="scientific">Fusibacter paucivorans</name>
    <dbReference type="NCBI Taxonomy" id="76009"/>
    <lineage>
        <taxon>Bacteria</taxon>
        <taxon>Bacillati</taxon>
        <taxon>Bacillota</taxon>
        <taxon>Clostridia</taxon>
        <taxon>Eubacteriales</taxon>
        <taxon>Eubacteriales Family XII. Incertae Sedis</taxon>
        <taxon>Fusibacter</taxon>
    </lineage>
</organism>
<keyword evidence="2 8" id="KW-0732">Signal</keyword>
<protein>
    <submittedName>
        <fullName evidence="10">D-alanyl-D-alanine carboxypeptidase</fullName>
    </submittedName>
</protein>
<keyword evidence="10" id="KW-0645">Protease</keyword>
<keyword evidence="3" id="KW-0378">Hydrolase</keyword>
<keyword evidence="4" id="KW-0133">Cell shape</keyword>
<evidence type="ECO:0000256" key="3">
    <source>
        <dbReference type="ARBA" id="ARBA00022801"/>
    </source>
</evidence>
<reference evidence="10 11" key="1">
    <citation type="submission" date="2021-05" db="EMBL/GenBank/DDBJ databases">
        <title>Fusibacter ferrireducens sp. nov., an anaerobic, sulfur- and Fe-reducing bacterium isolated from the mangrove sediment.</title>
        <authorList>
            <person name="Qiu D."/>
        </authorList>
    </citation>
    <scope>NUCLEOTIDE SEQUENCE [LARGE SCALE GENOMIC DNA]</scope>
    <source>
        <strain evidence="10 11">DSM 12116</strain>
    </source>
</reference>
<dbReference type="InterPro" id="IPR001967">
    <property type="entry name" value="Peptidase_S11_N"/>
</dbReference>
<evidence type="ECO:0000313" key="11">
    <source>
        <dbReference type="Proteomes" id="UP000746471"/>
    </source>
</evidence>
<gene>
    <name evidence="10" type="ORF">KHM83_12090</name>
</gene>
<evidence type="ECO:0000256" key="6">
    <source>
        <dbReference type="ARBA" id="ARBA00023316"/>
    </source>
</evidence>
<evidence type="ECO:0000256" key="1">
    <source>
        <dbReference type="ARBA" id="ARBA00007164"/>
    </source>
</evidence>
<keyword evidence="11" id="KW-1185">Reference proteome</keyword>
<feature type="chain" id="PRO_5046151147" evidence="8">
    <location>
        <begin position="24"/>
        <end position="399"/>
    </location>
</feature>
<comment type="caution">
    <text evidence="10">The sequence shown here is derived from an EMBL/GenBank/DDBJ whole genome shotgun (WGS) entry which is preliminary data.</text>
</comment>
<dbReference type="GO" id="GO:0004180">
    <property type="term" value="F:carboxypeptidase activity"/>
    <property type="evidence" value="ECO:0007669"/>
    <property type="project" value="UniProtKB-KW"/>
</dbReference>
<dbReference type="RefSeq" id="WP_213237276.1">
    <property type="nucleotide sequence ID" value="NZ_JAHBCL010000020.1"/>
</dbReference>
<dbReference type="SUPFAM" id="SSF56601">
    <property type="entry name" value="beta-lactamase/transpeptidase-like"/>
    <property type="match status" value="1"/>
</dbReference>
<dbReference type="Pfam" id="PF00768">
    <property type="entry name" value="Peptidase_S11"/>
    <property type="match status" value="1"/>
</dbReference>
<sequence>MTFKIKKLLIGAIALTLTAQPIAFSVDDIPVQNIHAYALYDRDADLFIDTMNASTPMGIASISKLMTAKLVMDDLKNGTIALTDQVPISSNAQSQDGDGMRLRAGESVTLDDLFHGMLICSSNDAAVALSEYAGGSESTFVNRMNSEAKSLGLASAHFVNPCGLTEYDENHDTKPDQNNMSLMDINRLADQLLTNYPELTKITSIEHWQYEAKGLDKKNTNQLLWLYDEVDGLKTGYTVYAGYCQIVSATLCELQVDNGPFQSIYGAAPLSTVDDSRHIFASVLGAINKTNRNNTLKAIINHAKSDMRVYPITDSQIPLYTDTSRNFSIVPTENISLFLPKDAEISFQLMIDPIWQTTSLIAENTNVGKVIFYNDQAVYTEVPLTIRMLAPDTAVLGDD</sequence>
<dbReference type="PANTHER" id="PTHR21581">
    <property type="entry name" value="D-ALANYL-D-ALANINE CARBOXYPEPTIDASE"/>
    <property type="match status" value="1"/>
</dbReference>
<evidence type="ECO:0000256" key="4">
    <source>
        <dbReference type="ARBA" id="ARBA00022960"/>
    </source>
</evidence>
<accession>A0ABS5PQG5</accession>
<dbReference type="EMBL" id="JAHBCL010000020">
    <property type="protein sequence ID" value="MBS7527415.1"/>
    <property type="molecule type" value="Genomic_DNA"/>
</dbReference>
<evidence type="ECO:0000256" key="2">
    <source>
        <dbReference type="ARBA" id="ARBA00022729"/>
    </source>
</evidence>
<dbReference type="InterPro" id="IPR012338">
    <property type="entry name" value="Beta-lactam/transpept-like"/>
</dbReference>
<name>A0ABS5PQG5_9FIRM</name>
<evidence type="ECO:0000313" key="10">
    <source>
        <dbReference type="EMBL" id="MBS7527415.1"/>
    </source>
</evidence>
<keyword evidence="5" id="KW-0573">Peptidoglycan synthesis</keyword>
<proteinExistence type="inferred from homology"/>
<evidence type="ECO:0000259" key="9">
    <source>
        <dbReference type="Pfam" id="PF00768"/>
    </source>
</evidence>
<keyword evidence="10" id="KW-0121">Carboxypeptidase</keyword>
<evidence type="ECO:0000256" key="7">
    <source>
        <dbReference type="RuleBase" id="RU004016"/>
    </source>
</evidence>
<comment type="similarity">
    <text evidence="1 7">Belongs to the peptidase S11 family.</text>
</comment>